<evidence type="ECO:0000256" key="1">
    <source>
        <dbReference type="ARBA" id="ARBA00007532"/>
    </source>
</evidence>
<dbReference type="RefSeq" id="WP_151968997.1">
    <property type="nucleotide sequence ID" value="NZ_AP019860.1"/>
</dbReference>
<name>A0A5S9IMY5_UABAM</name>
<dbReference type="InterPro" id="IPR012999">
    <property type="entry name" value="Pyr_OxRdtase_I_AS"/>
</dbReference>
<reference evidence="17 18" key="1">
    <citation type="submission" date="2019-08" db="EMBL/GenBank/DDBJ databases">
        <title>Complete genome sequence of Candidatus Uab amorphum.</title>
        <authorList>
            <person name="Shiratori T."/>
            <person name="Suzuki S."/>
            <person name="Kakizawa Y."/>
            <person name="Ishida K."/>
        </authorList>
    </citation>
    <scope>NUCLEOTIDE SEQUENCE [LARGE SCALE GENOMIC DNA]</scope>
    <source>
        <strain evidence="17 18">SRT547</strain>
    </source>
</reference>
<comment type="catalytic activity">
    <reaction evidence="10 14">
        <text>N(6)-[(R)-dihydrolipoyl]-L-lysyl-[protein] + NAD(+) = N(6)-[(R)-lipoyl]-L-lysyl-[protein] + NADH + H(+)</text>
        <dbReference type="Rhea" id="RHEA:15045"/>
        <dbReference type="Rhea" id="RHEA-COMP:10474"/>
        <dbReference type="Rhea" id="RHEA-COMP:10475"/>
        <dbReference type="ChEBI" id="CHEBI:15378"/>
        <dbReference type="ChEBI" id="CHEBI:57540"/>
        <dbReference type="ChEBI" id="CHEBI:57945"/>
        <dbReference type="ChEBI" id="CHEBI:83099"/>
        <dbReference type="ChEBI" id="CHEBI:83100"/>
        <dbReference type="EC" id="1.8.1.4"/>
    </reaction>
</comment>
<keyword evidence="18" id="KW-1185">Reference proteome</keyword>
<organism evidence="17 18">
    <name type="scientific">Uabimicrobium amorphum</name>
    <dbReference type="NCBI Taxonomy" id="2596890"/>
    <lineage>
        <taxon>Bacteria</taxon>
        <taxon>Pseudomonadati</taxon>
        <taxon>Planctomycetota</taxon>
        <taxon>Candidatus Uabimicrobiia</taxon>
        <taxon>Candidatus Uabimicrobiales</taxon>
        <taxon>Candidatus Uabimicrobiaceae</taxon>
        <taxon>Candidatus Uabimicrobium</taxon>
    </lineage>
</organism>
<keyword evidence="7 12" id="KW-0520">NAD</keyword>
<evidence type="ECO:0000313" key="17">
    <source>
        <dbReference type="EMBL" id="BBM84868.1"/>
    </source>
</evidence>
<dbReference type="InterPro" id="IPR004099">
    <property type="entry name" value="Pyr_nucl-diS_OxRdtase_dimer"/>
</dbReference>
<dbReference type="FunFam" id="3.30.390.30:FF:000001">
    <property type="entry name" value="Dihydrolipoyl dehydrogenase"/>
    <property type="match status" value="1"/>
</dbReference>
<evidence type="ECO:0000256" key="14">
    <source>
        <dbReference type="RuleBase" id="RU003692"/>
    </source>
</evidence>
<feature type="active site" description="Proton acceptor" evidence="11">
    <location>
        <position position="447"/>
    </location>
</feature>
<dbReference type="Gene3D" id="3.50.50.60">
    <property type="entry name" value="FAD/NAD(P)-binding domain"/>
    <property type="match status" value="2"/>
</dbReference>
<dbReference type="InterPro" id="IPR016156">
    <property type="entry name" value="FAD/NAD-linked_Rdtase_dimer_sf"/>
</dbReference>
<evidence type="ECO:0000256" key="9">
    <source>
        <dbReference type="ARBA" id="ARBA00023284"/>
    </source>
</evidence>
<dbReference type="EC" id="1.8.1.4" evidence="2 14"/>
<dbReference type="KEGG" id="uam:UABAM_03229"/>
<evidence type="ECO:0000259" key="15">
    <source>
        <dbReference type="Pfam" id="PF02852"/>
    </source>
</evidence>
<comment type="cofactor">
    <cofactor evidence="12 14">
        <name>FAD</name>
        <dbReference type="ChEBI" id="CHEBI:57692"/>
    </cofactor>
    <text evidence="12 14">Binds 1 FAD per subunit.</text>
</comment>
<evidence type="ECO:0000256" key="12">
    <source>
        <dbReference type="PIRSR" id="PIRSR000350-3"/>
    </source>
</evidence>
<dbReference type="PRINTS" id="PR00368">
    <property type="entry name" value="FADPNR"/>
</dbReference>
<feature type="disulfide bond" description="Redox-active" evidence="13">
    <location>
        <begin position="44"/>
        <end position="49"/>
    </location>
</feature>
<dbReference type="InterPro" id="IPR050151">
    <property type="entry name" value="Class-I_Pyr_Nuc-Dis_Oxidored"/>
</dbReference>
<feature type="binding site" evidence="12">
    <location>
        <position position="274"/>
    </location>
    <ligand>
        <name>NAD(+)</name>
        <dbReference type="ChEBI" id="CHEBI:57540"/>
    </ligand>
</feature>
<feature type="binding site" evidence="12">
    <location>
        <position position="314"/>
    </location>
    <ligand>
        <name>FAD</name>
        <dbReference type="ChEBI" id="CHEBI:57692"/>
    </ligand>
</feature>
<dbReference type="InterPro" id="IPR001100">
    <property type="entry name" value="Pyr_nuc-diS_OxRdtase"/>
</dbReference>
<evidence type="ECO:0000256" key="7">
    <source>
        <dbReference type="ARBA" id="ARBA00023027"/>
    </source>
</evidence>
<accession>A0A5S9IMY5</accession>
<dbReference type="PIRSF" id="PIRSF000350">
    <property type="entry name" value="Mercury_reductase_MerA"/>
    <property type="match status" value="1"/>
</dbReference>
<evidence type="ECO:0000256" key="6">
    <source>
        <dbReference type="ARBA" id="ARBA00023002"/>
    </source>
</evidence>
<dbReference type="PANTHER" id="PTHR22912:SF160">
    <property type="entry name" value="DIHYDROLIPOYL DEHYDROGENASE"/>
    <property type="match status" value="1"/>
</dbReference>
<dbReference type="OrthoDB" id="230580at2"/>
<dbReference type="Pfam" id="PF07992">
    <property type="entry name" value="Pyr_redox_2"/>
    <property type="match status" value="1"/>
</dbReference>
<feature type="binding site" evidence="12">
    <location>
        <position position="53"/>
    </location>
    <ligand>
        <name>FAD</name>
        <dbReference type="ChEBI" id="CHEBI:57692"/>
    </ligand>
</feature>
<dbReference type="PRINTS" id="PR00411">
    <property type="entry name" value="PNDRDTASEI"/>
</dbReference>
<keyword evidence="5 12" id="KW-0274">FAD</keyword>
<dbReference type="NCBIfam" id="TIGR01350">
    <property type="entry name" value="lipoamide_DH"/>
    <property type="match status" value="1"/>
</dbReference>
<sequence>MAEKIVDTLIIGGGPGGYVAAIRLGQLGVKTLVVDKDRAFGGVCLNWGCIPSKSLIQMAGAYDKAQNLYPKMGVMVDSVSVDWPKTQQWKNSIIQTLTKGISGLLKGNGVDQILGTATLTSAFSAEIEAQDGEKHSVKFKNAIIATGSRPRTIPGFEFDHESILDSTDLLELMEIPKSLILIGGGVIGLELGTVYAKLGAKLTVIEVMDQLLPNIVSKDVANVVHKKLKKKGADIHLNARAKSWKKVGKQVEVTFECDGKEHTAQADFISVAVGRSANVDSFGAEKAGITIENGFIKVDDQLRTSQKHIFAIGDVVGQPMLAHKASKEGEIAAENIHGENYSTDDIQAIPSIIFTDPEIATVGVIEDKAQKDGLSFKTGKFPYAASGRARSTGETDGFVKVIAEQESEIVLGVEMVGGHASDLIAEAGLAIEMTAELDDLSLTVHPHPTLGELIMEAAKVAKGEPIHTLPKK</sequence>
<gene>
    <name evidence="17" type="ORF">UABAM_03229</name>
</gene>
<evidence type="ECO:0000256" key="2">
    <source>
        <dbReference type="ARBA" id="ARBA00012608"/>
    </source>
</evidence>
<evidence type="ECO:0000256" key="4">
    <source>
        <dbReference type="ARBA" id="ARBA00022630"/>
    </source>
</evidence>
<keyword evidence="4 14" id="KW-0285">Flavoprotein</keyword>
<keyword evidence="8" id="KW-1015">Disulfide bond</keyword>
<dbReference type="Pfam" id="PF02852">
    <property type="entry name" value="Pyr_redox_dim"/>
    <property type="match status" value="1"/>
</dbReference>
<evidence type="ECO:0000313" key="18">
    <source>
        <dbReference type="Proteomes" id="UP000326354"/>
    </source>
</evidence>
<dbReference type="GO" id="GO:0006103">
    <property type="term" value="P:2-oxoglutarate metabolic process"/>
    <property type="evidence" value="ECO:0007669"/>
    <property type="project" value="TreeGrafter"/>
</dbReference>
<dbReference type="Proteomes" id="UP000326354">
    <property type="component" value="Chromosome"/>
</dbReference>
<comment type="miscellaneous">
    <text evidence="14">The active site is a redox-active disulfide bond.</text>
</comment>
<feature type="binding site" evidence="12">
    <location>
        <begin position="183"/>
        <end position="190"/>
    </location>
    <ligand>
        <name>NAD(+)</name>
        <dbReference type="ChEBI" id="CHEBI:57540"/>
    </ligand>
</feature>
<evidence type="ECO:0000256" key="3">
    <source>
        <dbReference type="ARBA" id="ARBA00016961"/>
    </source>
</evidence>
<dbReference type="SUPFAM" id="SSF55424">
    <property type="entry name" value="FAD/NAD-linked reductases, dimerisation (C-terminal) domain"/>
    <property type="match status" value="1"/>
</dbReference>
<feature type="domain" description="Pyridine nucleotide-disulphide oxidoreductase dimerisation" evidence="15">
    <location>
        <begin position="349"/>
        <end position="458"/>
    </location>
</feature>
<dbReference type="EMBL" id="AP019860">
    <property type="protein sequence ID" value="BBM84868.1"/>
    <property type="molecule type" value="Genomic_DNA"/>
</dbReference>
<dbReference type="InterPro" id="IPR036188">
    <property type="entry name" value="FAD/NAD-bd_sf"/>
</dbReference>
<protein>
    <recommendedName>
        <fullName evidence="3 14">Dihydrolipoyl dehydrogenase</fullName>
        <ecNumber evidence="2 14">1.8.1.4</ecNumber>
    </recommendedName>
</protein>
<dbReference type="PROSITE" id="PS00076">
    <property type="entry name" value="PYRIDINE_REDOX_1"/>
    <property type="match status" value="1"/>
</dbReference>
<evidence type="ECO:0000256" key="5">
    <source>
        <dbReference type="ARBA" id="ARBA00022827"/>
    </source>
</evidence>
<proteinExistence type="inferred from homology"/>
<keyword evidence="6 14" id="KW-0560">Oxidoreductase</keyword>
<dbReference type="SUPFAM" id="SSF51905">
    <property type="entry name" value="FAD/NAD(P)-binding domain"/>
    <property type="match status" value="1"/>
</dbReference>
<evidence type="ECO:0000256" key="10">
    <source>
        <dbReference type="ARBA" id="ARBA00049187"/>
    </source>
</evidence>
<feature type="binding site" evidence="12">
    <location>
        <position position="206"/>
    </location>
    <ligand>
        <name>NAD(+)</name>
        <dbReference type="ChEBI" id="CHEBI:57540"/>
    </ligand>
</feature>
<evidence type="ECO:0000259" key="16">
    <source>
        <dbReference type="Pfam" id="PF07992"/>
    </source>
</evidence>
<dbReference type="Gene3D" id="3.30.390.30">
    <property type="match status" value="1"/>
</dbReference>
<dbReference type="InterPro" id="IPR023753">
    <property type="entry name" value="FAD/NAD-binding_dom"/>
</dbReference>
<dbReference type="AlphaFoldDB" id="A0A5S9IMY5"/>
<dbReference type="GO" id="GO:0004148">
    <property type="term" value="F:dihydrolipoyl dehydrogenase (NADH) activity"/>
    <property type="evidence" value="ECO:0007669"/>
    <property type="project" value="UniProtKB-EC"/>
</dbReference>
<evidence type="ECO:0000256" key="8">
    <source>
        <dbReference type="ARBA" id="ARBA00023157"/>
    </source>
</evidence>
<feature type="domain" description="FAD/NAD(P)-binding" evidence="16">
    <location>
        <begin position="7"/>
        <end position="329"/>
    </location>
</feature>
<comment type="similarity">
    <text evidence="1 14">Belongs to the class-I pyridine nucleotide-disulfide oxidoreductase family.</text>
</comment>
<keyword evidence="9 14" id="KW-0676">Redox-active center</keyword>
<keyword evidence="12" id="KW-0547">Nucleotide-binding</keyword>
<dbReference type="PANTHER" id="PTHR22912">
    <property type="entry name" value="DISULFIDE OXIDOREDUCTASE"/>
    <property type="match status" value="1"/>
</dbReference>
<feature type="binding site" evidence="12">
    <location>
        <begin position="146"/>
        <end position="148"/>
    </location>
    <ligand>
        <name>FAD</name>
        <dbReference type="ChEBI" id="CHEBI:57692"/>
    </ligand>
</feature>
<evidence type="ECO:0000256" key="11">
    <source>
        <dbReference type="PIRSR" id="PIRSR000350-2"/>
    </source>
</evidence>
<dbReference type="GO" id="GO:0050660">
    <property type="term" value="F:flavin adenine dinucleotide binding"/>
    <property type="evidence" value="ECO:0007669"/>
    <property type="project" value="InterPro"/>
</dbReference>
<feature type="binding site" evidence="12">
    <location>
        <begin position="320"/>
        <end position="323"/>
    </location>
    <ligand>
        <name>FAD</name>
        <dbReference type="ChEBI" id="CHEBI:57692"/>
    </ligand>
</feature>
<evidence type="ECO:0000256" key="13">
    <source>
        <dbReference type="PIRSR" id="PIRSR000350-4"/>
    </source>
</evidence>
<dbReference type="InterPro" id="IPR006258">
    <property type="entry name" value="Lipoamide_DH"/>
</dbReference>